<keyword evidence="2" id="KW-1185">Reference proteome</keyword>
<dbReference type="KEGG" id="rsi:Runsl_1790"/>
<protein>
    <submittedName>
        <fullName evidence="1">Uncharacterized protein</fullName>
    </submittedName>
</protein>
<organism evidence="1 2">
    <name type="scientific">Runella slithyformis (strain ATCC 29530 / DSM 19594 / LMG 11500 / NCIMB 11436 / LSU 4)</name>
    <dbReference type="NCBI Taxonomy" id="761193"/>
    <lineage>
        <taxon>Bacteria</taxon>
        <taxon>Pseudomonadati</taxon>
        <taxon>Bacteroidota</taxon>
        <taxon>Cytophagia</taxon>
        <taxon>Cytophagales</taxon>
        <taxon>Spirosomataceae</taxon>
        <taxon>Runella</taxon>
    </lineage>
</organism>
<reference evidence="1 2" key="2">
    <citation type="journal article" date="2012" name="Stand. Genomic Sci.">
        <title>Complete genome sequence of the aquatic bacterium Runella slithyformis type strain (LSU 4(T)).</title>
        <authorList>
            <person name="Copeland A."/>
            <person name="Zhang X."/>
            <person name="Misra M."/>
            <person name="Lapidus A."/>
            <person name="Nolan M."/>
            <person name="Lucas S."/>
            <person name="Deshpande S."/>
            <person name="Cheng J.F."/>
            <person name="Tapia R."/>
            <person name="Goodwin L.A."/>
            <person name="Pitluck S."/>
            <person name="Liolios K."/>
            <person name="Pagani I."/>
            <person name="Ivanova N."/>
            <person name="Mikhailova N."/>
            <person name="Pati A."/>
            <person name="Chen A."/>
            <person name="Palaniappan K."/>
            <person name="Land M."/>
            <person name="Hauser L."/>
            <person name="Pan C."/>
            <person name="Jeffries C.D."/>
            <person name="Detter J.C."/>
            <person name="Brambilla E.M."/>
            <person name="Rohde M."/>
            <person name="Djao O.D."/>
            <person name="Goker M."/>
            <person name="Sikorski J."/>
            <person name="Tindall B.J."/>
            <person name="Woyke T."/>
            <person name="Bristow J."/>
            <person name="Eisen J.A."/>
            <person name="Markowitz V."/>
            <person name="Hugenholtz P."/>
            <person name="Kyrpides N.C."/>
            <person name="Klenk H.P."/>
            <person name="Mavromatis K."/>
        </authorList>
    </citation>
    <scope>NUCLEOTIDE SEQUENCE [LARGE SCALE GENOMIC DNA]</scope>
    <source>
        <strain evidence="2">ATCC 29530 / DSM 19594 / LMG 11500 / NCIMB 11436 / LSU 4</strain>
    </source>
</reference>
<reference evidence="2" key="1">
    <citation type="submission" date="2011-06" db="EMBL/GenBank/DDBJ databases">
        <title>The complete genome of chromosome of Runella slithyformis DSM 19594.</title>
        <authorList>
            <consortium name="US DOE Joint Genome Institute (JGI-PGF)"/>
            <person name="Lucas S."/>
            <person name="Han J."/>
            <person name="Lapidus A."/>
            <person name="Bruce D."/>
            <person name="Goodwin L."/>
            <person name="Pitluck S."/>
            <person name="Peters L."/>
            <person name="Kyrpides N."/>
            <person name="Mavromatis K."/>
            <person name="Ivanova N."/>
            <person name="Ovchinnikova G."/>
            <person name="Zhang X."/>
            <person name="Misra M."/>
            <person name="Detter J.C."/>
            <person name="Tapia R."/>
            <person name="Han C."/>
            <person name="Land M."/>
            <person name="Hauser L."/>
            <person name="Markowitz V."/>
            <person name="Cheng J.-F."/>
            <person name="Hugenholtz P."/>
            <person name="Woyke T."/>
            <person name="Wu D."/>
            <person name="Tindall B."/>
            <person name="Faehrich R."/>
            <person name="Brambilla E."/>
            <person name="Klenk H.-P."/>
            <person name="Eisen J.A."/>
        </authorList>
    </citation>
    <scope>NUCLEOTIDE SEQUENCE [LARGE SCALE GENOMIC DNA]</scope>
    <source>
        <strain evidence="2">ATCC 29530 / DSM 19594 / LMG 11500 / NCIMB 11436 / LSU 4</strain>
    </source>
</reference>
<dbReference type="EMBL" id="CP002859">
    <property type="protein sequence ID" value="AEI48214.1"/>
    <property type="molecule type" value="Genomic_DNA"/>
</dbReference>
<evidence type="ECO:0000313" key="1">
    <source>
        <dbReference type="EMBL" id="AEI48214.1"/>
    </source>
</evidence>
<name>A0A7U3ZJ76_RUNSL</name>
<evidence type="ECO:0000313" key="2">
    <source>
        <dbReference type="Proteomes" id="UP000000493"/>
    </source>
</evidence>
<proteinExistence type="predicted"/>
<dbReference type="AlphaFoldDB" id="A0A7U3ZJ76"/>
<sequence length="135" mass="15765">MIQLVKSPFSLFILLLSGYFQYAGSTLYESNDSSSVRNSHYSIPEKSHRSVFFPVLYNKKGDNILSHSTDIEEKENQLNSFKKSIVFSAILKSAFYSHLSGYLFRYTLLPLFFLKLCFYHPFAKSLYLKFEVMRI</sequence>
<gene>
    <name evidence="1" type="ordered locus">Runsl_1790</name>
</gene>
<dbReference type="Proteomes" id="UP000000493">
    <property type="component" value="Chromosome"/>
</dbReference>
<accession>A0A7U3ZJ76</accession>